<keyword evidence="1 2" id="KW-0238">DNA-binding</keyword>
<name>A0ABR7LV00_9ACTN</name>
<dbReference type="InterPro" id="IPR009057">
    <property type="entry name" value="Homeodomain-like_sf"/>
</dbReference>
<feature type="DNA-binding region" description="H-T-H motif" evidence="2">
    <location>
        <begin position="32"/>
        <end position="51"/>
    </location>
</feature>
<dbReference type="PROSITE" id="PS50977">
    <property type="entry name" value="HTH_TETR_2"/>
    <property type="match status" value="1"/>
</dbReference>
<accession>A0ABR7LV00</accession>
<dbReference type="SUPFAM" id="SSF46689">
    <property type="entry name" value="Homeodomain-like"/>
    <property type="match status" value="1"/>
</dbReference>
<protein>
    <submittedName>
        <fullName evidence="4">TetR/AcrR family transcriptional regulator</fullName>
    </submittedName>
</protein>
<evidence type="ECO:0000313" key="4">
    <source>
        <dbReference type="EMBL" id="MBC6468498.1"/>
    </source>
</evidence>
<dbReference type="Gene3D" id="1.10.10.60">
    <property type="entry name" value="Homeodomain-like"/>
    <property type="match status" value="1"/>
</dbReference>
<comment type="caution">
    <text evidence="4">The sequence shown here is derived from an EMBL/GenBank/DDBJ whole genome shotgun (WGS) entry which is preliminary data.</text>
</comment>
<dbReference type="PANTHER" id="PTHR43479">
    <property type="entry name" value="ACREF/ENVCD OPERON REPRESSOR-RELATED"/>
    <property type="match status" value="1"/>
</dbReference>
<evidence type="ECO:0000259" key="3">
    <source>
        <dbReference type="PROSITE" id="PS50977"/>
    </source>
</evidence>
<gene>
    <name evidence="4" type="ORF">HKK74_23810</name>
</gene>
<keyword evidence="5" id="KW-1185">Reference proteome</keyword>
<dbReference type="InterPro" id="IPR001647">
    <property type="entry name" value="HTH_TetR"/>
</dbReference>
<sequence length="206" mass="22566">MGVRRARAAETEVALKQAARRLFVERGYLNTKITDITREAGRATGSFYDHFTSKEDLLQALLRDMDTQADAEIGEEHPRDHDLTDPGQLRAHVAVAWTVLRDHLPVVVAVLQSTMAEQHGSGRAWRNLTAETAVLRDHLEYLRERGHALPGDPALVAAAIGAMISMLGYSFLTSGEHVPELSDDEIIDTLSALLLHGLAGQVSPES</sequence>
<evidence type="ECO:0000256" key="2">
    <source>
        <dbReference type="PROSITE-ProRule" id="PRU00335"/>
    </source>
</evidence>
<dbReference type="PRINTS" id="PR00455">
    <property type="entry name" value="HTHTETR"/>
</dbReference>
<dbReference type="InterPro" id="IPR036271">
    <property type="entry name" value="Tet_transcr_reg_TetR-rel_C_sf"/>
</dbReference>
<dbReference type="SUPFAM" id="SSF48498">
    <property type="entry name" value="Tetracyclin repressor-like, C-terminal domain"/>
    <property type="match status" value="1"/>
</dbReference>
<dbReference type="PANTHER" id="PTHR43479:SF11">
    <property type="entry name" value="ACREF_ENVCD OPERON REPRESSOR-RELATED"/>
    <property type="match status" value="1"/>
</dbReference>
<organism evidence="4 5">
    <name type="scientific">Actinomadura alba</name>
    <dbReference type="NCBI Taxonomy" id="406431"/>
    <lineage>
        <taxon>Bacteria</taxon>
        <taxon>Bacillati</taxon>
        <taxon>Actinomycetota</taxon>
        <taxon>Actinomycetes</taxon>
        <taxon>Streptosporangiales</taxon>
        <taxon>Thermomonosporaceae</taxon>
        <taxon>Actinomadura</taxon>
    </lineage>
</organism>
<dbReference type="Pfam" id="PF00440">
    <property type="entry name" value="TetR_N"/>
    <property type="match status" value="1"/>
</dbReference>
<reference evidence="4 5" key="1">
    <citation type="submission" date="2020-06" db="EMBL/GenBank/DDBJ databases">
        <title>Actinomadura xiongansis sp. nov., isolated from soil of Baiyangdian.</title>
        <authorList>
            <person name="Zhang X."/>
        </authorList>
    </citation>
    <scope>NUCLEOTIDE SEQUENCE [LARGE SCALE GENOMIC DNA]</scope>
    <source>
        <strain evidence="4 5">HBUM206468</strain>
    </source>
</reference>
<dbReference type="InterPro" id="IPR050624">
    <property type="entry name" value="HTH-type_Tx_Regulator"/>
</dbReference>
<dbReference type="Gene3D" id="1.10.357.10">
    <property type="entry name" value="Tetracycline Repressor, domain 2"/>
    <property type="match status" value="1"/>
</dbReference>
<evidence type="ECO:0000313" key="5">
    <source>
        <dbReference type="Proteomes" id="UP000805614"/>
    </source>
</evidence>
<proteinExistence type="predicted"/>
<dbReference type="Proteomes" id="UP000805614">
    <property type="component" value="Unassembled WGS sequence"/>
</dbReference>
<dbReference type="RefSeq" id="WP_187245546.1">
    <property type="nucleotide sequence ID" value="NZ_BAAAOK010000014.1"/>
</dbReference>
<feature type="domain" description="HTH tetR-type" evidence="3">
    <location>
        <begin position="9"/>
        <end position="69"/>
    </location>
</feature>
<dbReference type="EMBL" id="JABVEC010000019">
    <property type="protein sequence ID" value="MBC6468498.1"/>
    <property type="molecule type" value="Genomic_DNA"/>
</dbReference>
<evidence type="ECO:0000256" key="1">
    <source>
        <dbReference type="ARBA" id="ARBA00023125"/>
    </source>
</evidence>